<evidence type="ECO:0000256" key="6">
    <source>
        <dbReference type="ARBA" id="ARBA00022679"/>
    </source>
</evidence>
<dbReference type="HAMAP" id="MF_00384">
    <property type="entry name" value="Homoser_kinase"/>
    <property type="match status" value="1"/>
</dbReference>
<comment type="pathway">
    <text evidence="1 13">Amino-acid biosynthesis; L-threonine biosynthesis; L-threonine from L-aspartate: step 4/5.</text>
</comment>
<dbReference type="SUPFAM" id="SSF55060">
    <property type="entry name" value="GHMP Kinase, C-terminal domain"/>
    <property type="match status" value="1"/>
</dbReference>
<feature type="domain" description="GHMP kinase C-terminal" evidence="15">
    <location>
        <begin position="196"/>
        <end position="271"/>
    </location>
</feature>
<dbReference type="STRING" id="375175.AYR53_00100"/>
<dbReference type="InterPro" id="IPR006204">
    <property type="entry name" value="GHMP_kinase_N_dom"/>
</dbReference>
<evidence type="ECO:0000259" key="15">
    <source>
        <dbReference type="Pfam" id="PF08544"/>
    </source>
</evidence>
<evidence type="ECO:0000256" key="4">
    <source>
        <dbReference type="ARBA" id="ARBA00017858"/>
    </source>
</evidence>
<dbReference type="InterPro" id="IPR000870">
    <property type="entry name" value="Homoserine_kinase"/>
</dbReference>
<dbReference type="OrthoDB" id="9769912at2"/>
<keyword evidence="6 13" id="KW-0808">Transferase</keyword>
<proteinExistence type="inferred from homology"/>
<evidence type="ECO:0000256" key="3">
    <source>
        <dbReference type="ARBA" id="ARBA00012078"/>
    </source>
</evidence>
<evidence type="ECO:0000256" key="8">
    <source>
        <dbReference type="ARBA" id="ARBA00022741"/>
    </source>
</evidence>
<protein>
    <recommendedName>
        <fullName evidence="4 13">Homoserine kinase</fullName>
        <shortName evidence="13">HK</shortName>
        <shortName evidence="13">HSK</shortName>
        <ecNumber evidence="3 13">2.7.1.39</ecNumber>
    </recommendedName>
</protein>
<dbReference type="UniPathway" id="UPA00050">
    <property type="reaction ID" value="UER00064"/>
</dbReference>
<dbReference type="InterPro" id="IPR020568">
    <property type="entry name" value="Ribosomal_Su5_D2-typ_SF"/>
</dbReference>
<gene>
    <name evidence="13" type="primary">thrB</name>
    <name evidence="16" type="ORF">AYR53_00100</name>
</gene>
<dbReference type="GO" id="GO:0005737">
    <property type="term" value="C:cytoplasm"/>
    <property type="evidence" value="ECO:0007669"/>
    <property type="project" value="UniProtKB-SubCell"/>
</dbReference>
<evidence type="ECO:0000259" key="14">
    <source>
        <dbReference type="Pfam" id="PF00288"/>
    </source>
</evidence>
<dbReference type="PANTHER" id="PTHR20861:SF1">
    <property type="entry name" value="HOMOSERINE KINASE"/>
    <property type="match status" value="1"/>
</dbReference>
<evidence type="ECO:0000256" key="2">
    <source>
        <dbReference type="ARBA" id="ARBA00007370"/>
    </source>
</evidence>
<dbReference type="SUPFAM" id="SSF54211">
    <property type="entry name" value="Ribosomal protein S5 domain 2-like"/>
    <property type="match status" value="1"/>
</dbReference>
<evidence type="ECO:0000313" key="17">
    <source>
        <dbReference type="Proteomes" id="UP000078582"/>
    </source>
</evidence>
<dbReference type="EC" id="2.7.1.39" evidence="3 13"/>
<dbReference type="InterPro" id="IPR013750">
    <property type="entry name" value="GHMP_kinase_C_dom"/>
</dbReference>
<evidence type="ECO:0000256" key="5">
    <source>
        <dbReference type="ARBA" id="ARBA00022605"/>
    </source>
</evidence>
<keyword evidence="10 13" id="KW-0067">ATP-binding</keyword>
<evidence type="ECO:0000256" key="11">
    <source>
        <dbReference type="ARBA" id="ARBA00049375"/>
    </source>
</evidence>
<comment type="catalytic activity">
    <reaction evidence="11 13">
        <text>L-homoserine + ATP = O-phospho-L-homoserine + ADP + H(+)</text>
        <dbReference type="Rhea" id="RHEA:13985"/>
        <dbReference type="ChEBI" id="CHEBI:15378"/>
        <dbReference type="ChEBI" id="CHEBI:30616"/>
        <dbReference type="ChEBI" id="CHEBI:57476"/>
        <dbReference type="ChEBI" id="CHEBI:57590"/>
        <dbReference type="ChEBI" id="CHEBI:456216"/>
        <dbReference type="EC" id="2.7.1.39"/>
    </reaction>
</comment>
<dbReference type="Gene3D" id="3.30.70.890">
    <property type="entry name" value="GHMP kinase, C-terminal domain"/>
    <property type="match status" value="1"/>
</dbReference>
<organism evidence="16 17">
    <name type="scientific">Loigolactobacillus backii</name>
    <dbReference type="NCBI Taxonomy" id="375175"/>
    <lineage>
        <taxon>Bacteria</taxon>
        <taxon>Bacillati</taxon>
        <taxon>Bacillota</taxon>
        <taxon>Bacilli</taxon>
        <taxon>Lactobacillales</taxon>
        <taxon>Lactobacillaceae</taxon>
        <taxon>Loigolactobacillus</taxon>
    </lineage>
</organism>
<dbReference type="PROSITE" id="PS00627">
    <property type="entry name" value="GHMP_KINASES_ATP"/>
    <property type="match status" value="1"/>
</dbReference>
<dbReference type="Pfam" id="PF00288">
    <property type="entry name" value="GHMP_kinases_N"/>
    <property type="match status" value="1"/>
</dbReference>
<evidence type="ECO:0000256" key="9">
    <source>
        <dbReference type="ARBA" id="ARBA00022777"/>
    </source>
</evidence>
<keyword evidence="5 13" id="KW-0028">Amino-acid biosynthesis</keyword>
<evidence type="ECO:0000313" key="16">
    <source>
        <dbReference type="EMBL" id="ANK61296.1"/>
    </source>
</evidence>
<dbReference type="Gene3D" id="3.30.230.10">
    <property type="match status" value="1"/>
</dbReference>
<keyword evidence="9 13" id="KW-0418">Kinase</keyword>
<dbReference type="EMBL" id="CP014873">
    <property type="protein sequence ID" value="ANK61296.1"/>
    <property type="molecule type" value="Genomic_DNA"/>
</dbReference>
<comment type="subcellular location">
    <subcellularLocation>
        <location evidence="13">Cytoplasm</location>
    </subcellularLocation>
</comment>
<comment type="similarity">
    <text evidence="2 13">Belongs to the GHMP kinase family. Homoserine kinase subfamily.</text>
</comment>
<dbReference type="RefSeq" id="WP_068280066.1">
    <property type="nucleotide sequence ID" value="NZ_CP014899.1"/>
</dbReference>
<dbReference type="InterPro" id="IPR036554">
    <property type="entry name" value="GHMP_kinase_C_sf"/>
</dbReference>
<dbReference type="PIRSF" id="PIRSF000676">
    <property type="entry name" value="Homoser_kin"/>
    <property type="match status" value="1"/>
</dbReference>
<keyword evidence="17" id="KW-1185">Reference proteome</keyword>
<dbReference type="Pfam" id="PF08544">
    <property type="entry name" value="GHMP_kinases_C"/>
    <property type="match status" value="1"/>
</dbReference>
<name>A0A192H002_9LACO</name>
<feature type="binding site" evidence="13">
    <location>
        <begin position="82"/>
        <end position="92"/>
    </location>
    <ligand>
        <name>ATP</name>
        <dbReference type="ChEBI" id="CHEBI:30616"/>
    </ligand>
</feature>
<dbReference type="PRINTS" id="PR00958">
    <property type="entry name" value="HOMSERKINASE"/>
</dbReference>
<keyword evidence="7 13" id="KW-0791">Threonine biosynthesis</keyword>
<evidence type="ECO:0000256" key="10">
    <source>
        <dbReference type="ARBA" id="ARBA00022840"/>
    </source>
</evidence>
<dbReference type="PANTHER" id="PTHR20861">
    <property type="entry name" value="HOMOSERINE/4-DIPHOSPHOCYTIDYL-2-C-METHYL-D-ERYTHRITOL KINASE"/>
    <property type="match status" value="1"/>
</dbReference>
<evidence type="ECO:0000256" key="13">
    <source>
        <dbReference type="HAMAP-Rule" id="MF_00384"/>
    </source>
</evidence>
<dbReference type="GO" id="GO:0009088">
    <property type="term" value="P:threonine biosynthetic process"/>
    <property type="evidence" value="ECO:0007669"/>
    <property type="project" value="UniProtKB-UniRule"/>
</dbReference>
<dbReference type="AlphaFoldDB" id="A0A192H002"/>
<evidence type="ECO:0000256" key="1">
    <source>
        <dbReference type="ARBA" id="ARBA00005015"/>
    </source>
</evidence>
<keyword evidence="8 13" id="KW-0547">Nucleotide-binding</keyword>
<feature type="domain" description="GHMP kinase N-terminal" evidence="14">
    <location>
        <begin position="57"/>
        <end position="134"/>
    </location>
</feature>
<dbReference type="InterPro" id="IPR014721">
    <property type="entry name" value="Ribsml_uS5_D2-typ_fold_subgr"/>
</dbReference>
<dbReference type="GO" id="GO:0004413">
    <property type="term" value="F:homoserine kinase activity"/>
    <property type="evidence" value="ECO:0007669"/>
    <property type="project" value="UniProtKB-UniRule"/>
</dbReference>
<comment type="function">
    <text evidence="12 13">Catalyzes the ATP-dependent phosphorylation of L-homoserine to L-homoserine phosphate.</text>
</comment>
<dbReference type="Proteomes" id="UP000078582">
    <property type="component" value="Chromosome"/>
</dbReference>
<dbReference type="GO" id="GO:0005524">
    <property type="term" value="F:ATP binding"/>
    <property type="evidence" value="ECO:0007669"/>
    <property type="project" value="UniProtKB-UniRule"/>
</dbReference>
<sequence>MKVTVIRVPATSANLGPGFDSIGIALNLYLTLEIKEARQDWLMTQPFSADIPSDKRNLIIKTALALVPDLPPHHLVETTNIPLARGLGSSSSAIVAGIELANQLGGLGLSNEEKLQIAVRLEGHPDNVAPAIYGNFVVATFDGVQANAISAPFPAAKALVFVPETELLTAKSRAVLPKQLPLRNAVATSSAANVLVAAVLRGNLQLATQMMGRDQFHETYRQQLVPQLGKIRKVLQNEGIYGTYLSGAGPTVLTMVAPESLTTAQKAVKQLALAGKWLTLDVDASGLMVTK</sequence>
<dbReference type="NCBIfam" id="TIGR00191">
    <property type="entry name" value="thrB"/>
    <property type="match status" value="1"/>
</dbReference>
<keyword evidence="13" id="KW-0963">Cytoplasm</keyword>
<evidence type="ECO:0000256" key="12">
    <source>
        <dbReference type="ARBA" id="ARBA00049954"/>
    </source>
</evidence>
<evidence type="ECO:0000256" key="7">
    <source>
        <dbReference type="ARBA" id="ARBA00022697"/>
    </source>
</evidence>
<accession>A0A192H002</accession>
<reference evidence="16 17" key="1">
    <citation type="submission" date="2016-03" db="EMBL/GenBank/DDBJ databases">
        <title>Pediococcus and Lactobacillus from brewery environment - whole genome sequencing and assembly.</title>
        <authorList>
            <person name="Behr J."/>
            <person name="Geissler A.J."/>
            <person name="Vogel R.F."/>
        </authorList>
    </citation>
    <scope>NUCLEOTIDE SEQUENCE [LARGE SCALE GENOMIC DNA]</scope>
    <source>
        <strain evidence="16 17">TMW 1.1989</strain>
    </source>
</reference>
<dbReference type="InterPro" id="IPR006203">
    <property type="entry name" value="GHMP_knse_ATP-bd_CS"/>
</dbReference>